<name>A0ACC1RS05_9APHY</name>
<accession>A0ACC1RS05</accession>
<dbReference type="EMBL" id="JANHOG010002351">
    <property type="protein sequence ID" value="KAJ3524330.1"/>
    <property type="molecule type" value="Genomic_DNA"/>
</dbReference>
<gene>
    <name evidence="1" type="ORF">NM688_g8583</name>
</gene>
<proteinExistence type="predicted"/>
<reference evidence="1" key="1">
    <citation type="submission" date="2022-07" db="EMBL/GenBank/DDBJ databases">
        <title>Genome Sequence of Phlebia brevispora.</title>
        <authorList>
            <person name="Buettner E."/>
        </authorList>
    </citation>
    <scope>NUCLEOTIDE SEQUENCE</scope>
    <source>
        <strain evidence="1">MPL23</strain>
    </source>
</reference>
<protein>
    <submittedName>
        <fullName evidence="1">Uncharacterized protein</fullName>
    </submittedName>
</protein>
<sequence length="462" mass="50870">MFCLALLWTVRLPTPERIFMERFHCIDTPAFTLLMESVNALSFSPDGLVLAIALDNSQVLLYDHRASLLLHRLIGDSPITALMWHPTERYALFVGAGDGSCVLHQLAKDLLNQNLGDGLIVPLGLDNPGIIEGLDYDVSSKTLAVAAGSQVAITQSNTNYTVWTPLPLPARVVHFMDEGKSLIITYLNHGIVYFDIAHSEQRWHIASKTPLGRSALVRDHSLIVHNLSEGFDRYDLTSLQLVHTFPSPSTPSTNVPLPVLSLESDQLLFRSSIGEPKLSDESGQIVQTLQPPVPSIIQALAFCHVGNDKYIALGASESPPYLTIWKAELKQQLATPKLTGPTKEGRKETVVRPKYIAWTAVYLTAGLFILIIMSISFQADGICGRLCLLPSDGSGRGSSTTLTTDSSNQDVIVCFRACRRYTTYFDDYYAHWTSLTSATLGSLWVITWGFVFGFIKVLCSVV</sequence>
<comment type="caution">
    <text evidence="1">The sequence shown here is derived from an EMBL/GenBank/DDBJ whole genome shotgun (WGS) entry which is preliminary data.</text>
</comment>
<keyword evidence="2" id="KW-1185">Reference proteome</keyword>
<evidence type="ECO:0000313" key="1">
    <source>
        <dbReference type="EMBL" id="KAJ3524330.1"/>
    </source>
</evidence>
<evidence type="ECO:0000313" key="2">
    <source>
        <dbReference type="Proteomes" id="UP001148662"/>
    </source>
</evidence>
<organism evidence="1 2">
    <name type="scientific">Phlebia brevispora</name>
    <dbReference type="NCBI Taxonomy" id="194682"/>
    <lineage>
        <taxon>Eukaryota</taxon>
        <taxon>Fungi</taxon>
        <taxon>Dikarya</taxon>
        <taxon>Basidiomycota</taxon>
        <taxon>Agaricomycotina</taxon>
        <taxon>Agaricomycetes</taxon>
        <taxon>Polyporales</taxon>
        <taxon>Meruliaceae</taxon>
        <taxon>Phlebia</taxon>
    </lineage>
</organism>
<dbReference type="Proteomes" id="UP001148662">
    <property type="component" value="Unassembled WGS sequence"/>
</dbReference>